<feature type="domain" description="Broad-specificity ulvan lyase C-terminal" evidence="2">
    <location>
        <begin position="403"/>
        <end position="634"/>
    </location>
</feature>
<evidence type="ECO:0000313" key="3">
    <source>
        <dbReference type="EMBL" id="MBL0745806.1"/>
    </source>
</evidence>
<sequence>MNTLENRRLFLQNLAVGALTMLSFPSIEVKGNAPPQSNRLLDESQQLLAAWCQSLVNYQVQDIRFGTLYGGILCPACGRMHGRCGEAVYPLLSMAKRSKKQSYATAALRLFDWMERNVSLPDGSWSNDINVSSWNGTTVFTAISLAEAIYHHGDQLDTPTKARWLIRLRAAADFIDRKFTIEFSNINYPITAAYALQLFGKIFHDDKLIHHGQLLAKEALRFFTSTDGFIYGEGGGDRYPPGPKGSLPVDLGYNVEESLPYLVMCIVGEQNEHLRTSVVKSLKTHMEFMLPDGGWDNSWGTRNYKWAYWGGRTTKGCQCSYGLMVDDDPRFYTVARKNLEMLRACTHDGLLYGGPHNFKHGVLPCIHHTIGHANSLATLLDCASYDQFEKEPALLPREMVYGIKEFSDVRTWLISTENWVGTIVGYDREYSCKNGHPSGGSIGMLFHRKVGVILTASMTEYQLVEPPNMQAQHEFFSGSLTMRVQTSDGKYLSCSYLSPEIISFQNGSISKIITQGYLVDGDQQHPDTGPIPYKMQYVFQGQSIELEINIDGISTEEIEIILPVISQSNEAVEWSSDKTIEIQRATGRIAISSTQKMLIKPLPMHATRWFNFVPGMEAIPLYVSGTKAKFTISVSEA</sequence>
<comment type="caution">
    <text evidence="3">The sequence shown here is derived from an EMBL/GenBank/DDBJ whole genome shotgun (WGS) entry which is preliminary data.</text>
</comment>
<accession>A0ABS1L5J5</accession>
<dbReference type="InterPro" id="IPR058908">
    <property type="entry name" value="P29_C"/>
</dbReference>
<dbReference type="InterPro" id="IPR058907">
    <property type="entry name" value="P29_N"/>
</dbReference>
<protein>
    <submittedName>
        <fullName evidence="3">Uncharacterized protein</fullName>
    </submittedName>
</protein>
<reference evidence="3 4" key="1">
    <citation type="submission" date="2021-01" db="EMBL/GenBank/DDBJ databases">
        <title>Chryseolinea sp. Jin1 Genome sequencing and assembly.</title>
        <authorList>
            <person name="Kim I."/>
        </authorList>
    </citation>
    <scope>NUCLEOTIDE SEQUENCE [LARGE SCALE GENOMIC DNA]</scope>
    <source>
        <strain evidence="3 4">Jin1</strain>
    </source>
</reference>
<name>A0ABS1L5J5_9BACT</name>
<dbReference type="SUPFAM" id="SSF48208">
    <property type="entry name" value="Six-hairpin glycosidases"/>
    <property type="match status" value="1"/>
</dbReference>
<dbReference type="EMBL" id="JAERRB010000019">
    <property type="protein sequence ID" value="MBL0745806.1"/>
    <property type="molecule type" value="Genomic_DNA"/>
</dbReference>
<keyword evidence="4" id="KW-1185">Reference proteome</keyword>
<proteinExistence type="predicted"/>
<evidence type="ECO:0000313" key="4">
    <source>
        <dbReference type="Proteomes" id="UP000613030"/>
    </source>
</evidence>
<feature type="domain" description="Broad-specificity ulvan lyase N-terminal" evidence="1">
    <location>
        <begin position="48"/>
        <end position="388"/>
    </location>
</feature>
<organism evidence="3 4">
    <name type="scientific">Chryseolinea lacunae</name>
    <dbReference type="NCBI Taxonomy" id="2801331"/>
    <lineage>
        <taxon>Bacteria</taxon>
        <taxon>Pseudomonadati</taxon>
        <taxon>Bacteroidota</taxon>
        <taxon>Cytophagia</taxon>
        <taxon>Cytophagales</taxon>
        <taxon>Fulvivirgaceae</taxon>
        <taxon>Chryseolinea</taxon>
    </lineage>
</organism>
<dbReference type="Pfam" id="PF25840">
    <property type="entry name" value="Ulvan_lyase_N"/>
    <property type="match status" value="1"/>
</dbReference>
<evidence type="ECO:0000259" key="1">
    <source>
        <dbReference type="Pfam" id="PF25840"/>
    </source>
</evidence>
<dbReference type="Pfam" id="PF25841">
    <property type="entry name" value="Ulvan_lyase_C"/>
    <property type="match status" value="1"/>
</dbReference>
<dbReference type="RefSeq" id="WP_202016439.1">
    <property type="nucleotide sequence ID" value="NZ_JAERRB010000019.1"/>
</dbReference>
<evidence type="ECO:0000259" key="2">
    <source>
        <dbReference type="Pfam" id="PF25841"/>
    </source>
</evidence>
<dbReference type="InterPro" id="IPR008928">
    <property type="entry name" value="6-hairpin_glycosidase_sf"/>
</dbReference>
<dbReference type="Proteomes" id="UP000613030">
    <property type="component" value="Unassembled WGS sequence"/>
</dbReference>
<gene>
    <name evidence="3" type="ORF">JI741_31520</name>
</gene>